<evidence type="ECO:0000256" key="3">
    <source>
        <dbReference type="PROSITE-ProRule" id="PRU00023"/>
    </source>
</evidence>
<feature type="compositionally biased region" description="Acidic residues" evidence="4">
    <location>
        <begin position="1"/>
        <end position="19"/>
    </location>
</feature>
<accession>S4RTR8</accession>
<dbReference type="Pfam" id="PF12796">
    <property type="entry name" value="Ank_2"/>
    <property type="match status" value="1"/>
</dbReference>
<feature type="compositionally biased region" description="Low complexity" evidence="4">
    <location>
        <begin position="20"/>
        <end position="32"/>
    </location>
</feature>
<dbReference type="PANTHER" id="PTHR24173">
    <property type="entry name" value="ANKYRIN REPEAT CONTAINING"/>
    <property type="match status" value="1"/>
</dbReference>
<evidence type="ECO:0000256" key="2">
    <source>
        <dbReference type="ARBA" id="ARBA00023043"/>
    </source>
</evidence>
<dbReference type="PANTHER" id="PTHR24173:SF40">
    <property type="entry name" value="AGAP006757-PA"/>
    <property type="match status" value="1"/>
</dbReference>
<name>S4RTR8_PETMA</name>
<dbReference type="AlphaFoldDB" id="S4RTR8"/>
<dbReference type="HOGENOM" id="CLU_1285876_0_0_1"/>
<dbReference type="Gene3D" id="1.25.40.20">
    <property type="entry name" value="Ankyrin repeat-containing domain"/>
    <property type="match status" value="1"/>
</dbReference>
<dbReference type="InterPro" id="IPR002110">
    <property type="entry name" value="Ankyrin_rpt"/>
</dbReference>
<dbReference type="Ensembl" id="ENSPMAT00000008646.1">
    <property type="protein sequence ID" value="ENSPMAP00000008608.1"/>
    <property type="gene ID" value="ENSPMAG00000007831.1"/>
</dbReference>
<dbReference type="GeneTree" id="ENSGT00500000044852"/>
<protein>
    <submittedName>
        <fullName evidence="5">Ankyrin repeat domain 33Aa</fullName>
    </submittedName>
</protein>
<feature type="repeat" description="ANK" evidence="3">
    <location>
        <begin position="159"/>
        <end position="191"/>
    </location>
</feature>
<keyword evidence="1" id="KW-0677">Repeat</keyword>
<dbReference type="SMART" id="SM00248">
    <property type="entry name" value="ANK"/>
    <property type="match status" value="3"/>
</dbReference>
<evidence type="ECO:0000256" key="1">
    <source>
        <dbReference type="ARBA" id="ARBA00022737"/>
    </source>
</evidence>
<keyword evidence="2 3" id="KW-0040">ANK repeat</keyword>
<feature type="region of interest" description="Disordered" evidence="4">
    <location>
        <begin position="1"/>
        <end position="41"/>
    </location>
</feature>
<sequence length="225" mass="24668">EEDEEDEEDERWSSDESEFSDSMSVLSDDSVLPPMSDIDEGGCCDEEEETPCAGTLSLFQACAKNNARTVRFQLRSNPTLEEVTEVDNNGRQTGLMVACYFGFVDVVVALAGCPYLDVNHKDKEGNTALLLAAQAGHITIMNYLLNYYPGVDVEVRNVHGFTALMKAAMQGRSDCVTALMLSGADITATDPNRGLTPPEWALHTGRWDTASAIRRLLSRPVPDQL</sequence>
<dbReference type="InterPro" id="IPR036770">
    <property type="entry name" value="Ankyrin_rpt-contain_sf"/>
</dbReference>
<dbReference type="PROSITE" id="PS50088">
    <property type="entry name" value="ANK_REPEAT"/>
    <property type="match status" value="2"/>
</dbReference>
<dbReference type="STRING" id="7757.ENSPMAP00000008608"/>
<feature type="repeat" description="ANK" evidence="3">
    <location>
        <begin position="124"/>
        <end position="156"/>
    </location>
</feature>
<proteinExistence type="predicted"/>
<dbReference type="SUPFAM" id="SSF48403">
    <property type="entry name" value="Ankyrin repeat"/>
    <property type="match status" value="1"/>
</dbReference>
<evidence type="ECO:0000313" key="5">
    <source>
        <dbReference type="Ensembl" id="ENSPMAP00000008608.1"/>
    </source>
</evidence>
<dbReference type="PROSITE" id="PS50297">
    <property type="entry name" value="ANK_REP_REGION"/>
    <property type="match status" value="2"/>
</dbReference>
<organism evidence="5">
    <name type="scientific">Petromyzon marinus</name>
    <name type="common">Sea lamprey</name>
    <dbReference type="NCBI Taxonomy" id="7757"/>
    <lineage>
        <taxon>Eukaryota</taxon>
        <taxon>Metazoa</taxon>
        <taxon>Chordata</taxon>
        <taxon>Craniata</taxon>
        <taxon>Vertebrata</taxon>
        <taxon>Cyclostomata</taxon>
        <taxon>Hyperoartia</taxon>
        <taxon>Petromyzontiformes</taxon>
        <taxon>Petromyzontidae</taxon>
        <taxon>Petromyzon</taxon>
    </lineage>
</organism>
<evidence type="ECO:0000256" key="4">
    <source>
        <dbReference type="SAM" id="MobiDB-lite"/>
    </source>
</evidence>
<reference evidence="5" key="1">
    <citation type="submission" date="2025-08" db="UniProtKB">
        <authorList>
            <consortium name="Ensembl"/>
        </authorList>
    </citation>
    <scope>IDENTIFICATION</scope>
</reference>
<reference evidence="5" key="2">
    <citation type="submission" date="2025-09" db="UniProtKB">
        <authorList>
            <consortium name="Ensembl"/>
        </authorList>
    </citation>
    <scope>IDENTIFICATION</scope>
</reference>